<dbReference type="Gene3D" id="1.10.150.50">
    <property type="entry name" value="Transcription Factor, Ets-1"/>
    <property type="match status" value="1"/>
</dbReference>
<feature type="compositionally biased region" description="Basic and acidic residues" evidence="1">
    <location>
        <begin position="128"/>
        <end position="138"/>
    </location>
</feature>
<dbReference type="Pfam" id="PF00536">
    <property type="entry name" value="SAM_1"/>
    <property type="match status" value="1"/>
</dbReference>
<proteinExistence type="predicted"/>
<organism evidence="3">
    <name type="scientific">Paramoeba aestuarina</name>
    <dbReference type="NCBI Taxonomy" id="180227"/>
    <lineage>
        <taxon>Eukaryota</taxon>
        <taxon>Amoebozoa</taxon>
        <taxon>Discosea</taxon>
        <taxon>Flabellinia</taxon>
        <taxon>Dactylopodida</taxon>
        <taxon>Paramoebidae</taxon>
        <taxon>Paramoeba</taxon>
    </lineage>
</organism>
<dbReference type="InterPro" id="IPR001660">
    <property type="entry name" value="SAM"/>
</dbReference>
<feature type="compositionally biased region" description="Polar residues" evidence="1">
    <location>
        <begin position="66"/>
        <end position="78"/>
    </location>
</feature>
<dbReference type="EMBL" id="HBKR01027789">
    <property type="protein sequence ID" value="CAE2321299.1"/>
    <property type="molecule type" value="Transcribed_RNA"/>
</dbReference>
<sequence>MMPATAGKLHKKDRGHHGHKEKSHKREARGSLILPRSPLENFDDGDKDKSISAPELSLDDEKPPAQDSNKSASDTVILSSHDGPKEKAHSKKKRHRHGSRSSRPSSHHGELYTMLDEEAGKTAKSPKKGKEKEKKGDSEGALIVHAKKKKAKKGRTMSGLSTSHNSDGEANLRNRRMTLELSKLGANNNRPQVGPALKREKKMFPCLLGFTLLTFECPVELADQTRVLFLRYFKEFIEKEDISVYYGKDITPEDYPTFDQYLGMLLSDWSSETARDIVLRNQKTRTKERVLKHVRFELPSQSDIYSYPTPDRSQLPYPGPSPVSINSPALSSSSPSSSSSSTPPASSSSSSSLALPSSGSTEELTTPDRRKLPYPSTEPAAPSSPATEAANALQEKRRKVLEEFEKEQEEYEEMIVEWEMDGGLLFVDPDKFDVGEWLKDLNMQRYAGTFARHGFDSLASVQMLMEEDLDTLGVRVPRHRVLLMKESQLLV</sequence>
<reference evidence="3" key="1">
    <citation type="submission" date="2021-01" db="EMBL/GenBank/DDBJ databases">
        <authorList>
            <person name="Corre E."/>
            <person name="Pelletier E."/>
            <person name="Niang G."/>
            <person name="Scheremetjew M."/>
            <person name="Finn R."/>
            <person name="Kale V."/>
            <person name="Holt S."/>
            <person name="Cochrane G."/>
            <person name="Meng A."/>
            <person name="Brown T."/>
            <person name="Cohen L."/>
        </authorList>
    </citation>
    <scope>NUCLEOTIDE SEQUENCE</scope>
    <source>
        <strain evidence="3">SoJaBio B1-5/56/2</strain>
    </source>
</reference>
<feature type="compositionally biased region" description="Low complexity" evidence="1">
    <location>
        <begin position="322"/>
        <end position="360"/>
    </location>
</feature>
<evidence type="ECO:0000259" key="2">
    <source>
        <dbReference type="PROSITE" id="PS50105"/>
    </source>
</evidence>
<feature type="region of interest" description="Disordered" evidence="1">
    <location>
        <begin position="1"/>
        <end position="169"/>
    </location>
</feature>
<accession>A0A7S4P254</accession>
<evidence type="ECO:0000256" key="1">
    <source>
        <dbReference type="SAM" id="MobiDB-lite"/>
    </source>
</evidence>
<name>A0A7S4P254_9EUKA</name>
<evidence type="ECO:0000313" key="3">
    <source>
        <dbReference type="EMBL" id="CAE2321299.1"/>
    </source>
</evidence>
<dbReference type="SMART" id="SM00454">
    <property type="entry name" value="SAM"/>
    <property type="match status" value="1"/>
</dbReference>
<dbReference type="PROSITE" id="PS50105">
    <property type="entry name" value="SAM_DOMAIN"/>
    <property type="match status" value="1"/>
</dbReference>
<feature type="compositionally biased region" description="Basic residues" evidence="1">
    <location>
        <begin position="88"/>
        <end position="100"/>
    </location>
</feature>
<protein>
    <recommendedName>
        <fullName evidence="2">SAM domain-containing protein</fullName>
    </recommendedName>
</protein>
<dbReference type="AlphaFoldDB" id="A0A7S4P254"/>
<feature type="compositionally biased region" description="Basic residues" evidence="1">
    <location>
        <begin position="8"/>
        <end position="27"/>
    </location>
</feature>
<feature type="region of interest" description="Disordered" evidence="1">
    <location>
        <begin position="303"/>
        <end position="394"/>
    </location>
</feature>
<feature type="compositionally biased region" description="Low complexity" evidence="1">
    <location>
        <begin position="375"/>
        <end position="390"/>
    </location>
</feature>
<feature type="compositionally biased region" description="Basic residues" evidence="1">
    <location>
        <begin position="145"/>
        <end position="155"/>
    </location>
</feature>
<feature type="domain" description="SAM" evidence="2">
    <location>
        <begin position="433"/>
        <end position="491"/>
    </location>
</feature>
<dbReference type="InterPro" id="IPR013761">
    <property type="entry name" value="SAM/pointed_sf"/>
</dbReference>
<dbReference type="SUPFAM" id="SSF47769">
    <property type="entry name" value="SAM/Pointed domain"/>
    <property type="match status" value="1"/>
</dbReference>
<gene>
    <name evidence="3" type="ORF">NAES01612_LOCUS18118</name>
</gene>